<dbReference type="InterPro" id="IPR036870">
    <property type="entry name" value="Ribosomal_bS18_sf"/>
</dbReference>
<sequence>MQQQLKKDKRCYFCVNNLKEVDYKDAQLLRRFLNSYAKILPKKRTGVCSKHQRKVALAVKRARILALVPFLPR</sequence>
<keyword evidence="3 4" id="KW-0687">Ribonucleoprotein</keyword>
<dbReference type="EMBL" id="PFAT01000051">
    <property type="protein sequence ID" value="PIR92021.1"/>
    <property type="molecule type" value="Genomic_DNA"/>
</dbReference>
<dbReference type="GO" id="GO:0003735">
    <property type="term" value="F:structural constituent of ribosome"/>
    <property type="evidence" value="ECO:0007669"/>
    <property type="project" value="InterPro"/>
</dbReference>
<evidence type="ECO:0000256" key="3">
    <source>
        <dbReference type="ARBA" id="ARBA00023274"/>
    </source>
</evidence>
<keyword evidence="2 4" id="KW-0689">Ribosomal protein</keyword>
<dbReference type="HAMAP" id="MF_00270">
    <property type="entry name" value="Ribosomal_bS18"/>
    <property type="match status" value="1"/>
</dbReference>
<dbReference type="SUPFAM" id="SSF46911">
    <property type="entry name" value="Ribosomal protein S18"/>
    <property type="match status" value="1"/>
</dbReference>
<comment type="subunit">
    <text evidence="4">Part of the 30S ribosomal subunit. Forms a tight heterodimer with protein bS6.</text>
</comment>
<comment type="function">
    <text evidence="4">Binds as a heterodimer with protein bS6 to the central domain of the 16S rRNA, where it helps stabilize the platform of the 30S subunit.</text>
</comment>
<dbReference type="GO" id="GO:0022627">
    <property type="term" value="C:cytosolic small ribosomal subunit"/>
    <property type="evidence" value="ECO:0007669"/>
    <property type="project" value="TreeGrafter"/>
</dbReference>
<protein>
    <recommendedName>
        <fullName evidence="4">Small ribosomal subunit protein bS18</fullName>
    </recommendedName>
</protein>
<comment type="caution">
    <text evidence="6">The sequence shown here is derived from an EMBL/GenBank/DDBJ whole genome shotgun (WGS) entry which is preliminary data.</text>
</comment>
<dbReference type="PANTHER" id="PTHR13479:SF40">
    <property type="entry name" value="SMALL RIBOSOMAL SUBUNIT PROTEIN BS18M"/>
    <property type="match status" value="1"/>
</dbReference>
<reference evidence="7" key="1">
    <citation type="submission" date="2017-09" db="EMBL/GenBank/DDBJ databases">
        <title>Depth-based differentiation of microbial function through sediment-hosted aquifers and enrichment of novel symbionts in the deep terrestrial subsurface.</title>
        <authorList>
            <person name="Probst A.J."/>
            <person name="Ladd B."/>
            <person name="Jarett J.K."/>
            <person name="Geller-Mcgrath D.E."/>
            <person name="Sieber C.M.K."/>
            <person name="Emerson J.B."/>
            <person name="Anantharaman K."/>
            <person name="Thomas B.C."/>
            <person name="Malmstrom R."/>
            <person name="Stieglmeier M."/>
            <person name="Klingl A."/>
            <person name="Woyke T."/>
            <person name="Ryan C.M."/>
            <person name="Banfield J.F."/>
        </authorList>
    </citation>
    <scope>NUCLEOTIDE SEQUENCE [LARGE SCALE GENOMIC DNA]</scope>
</reference>
<dbReference type="PRINTS" id="PR00974">
    <property type="entry name" value="RIBOSOMALS18"/>
</dbReference>
<dbReference type="Proteomes" id="UP000228510">
    <property type="component" value="Unassembled WGS sequence"/>
</dbReference>
<evidence type="ECO:0000256" key="1">
    <source>
        <dbReference type="ARBA" id="ARBA00005589"/>
    </source>
</evidence>
<organism evidence="6 7">
    <name type="scientific">Candidatus Falkowbacteria bacterium CG10_big_fil_rev_8_21_14_0_10_44_15</name>
    <dbReference type="NCBI Taxonomy" id="1974569"/>
    <lineage>
        <taxon>Bacteria</taxon>
        <taxon>Candidatus Falkowiibacteriota</taxon>
    </lineage>
</organism>
<dbReference type="Gene3D" id="4.10.640.10">
    <property type="entry name" value="Ribosomal protein S18"/>
    <property type="match status" value="1"/>
</dbReference>
<gene>
    <name evidence="4 6" type="primary">rpsR</name>
    <name evidence="6" type="ORF">COU01_03975</name>
</gene>
<dbReference type="NCBIfam" id="TIGR00165">
    <property type="entry name" value="S18"/>
    <property type="match status" value="1"/>
</dbReference>
<keyword evidence="4" id="KW-0694">RNA-binding</keyword>
<dbReference type="GO" id="GO:0070181">
    <property type="term" value="F:small ribosomal subunit rRNA binding"/>
    <property type="evidence" value="ECO:0007669"/>
    <property type="project" value="TreeGrafter"/>
</dbReference>
<evidence type="ECO:0000256" key="4">
    <source>
        <dbReference type="HAMAP-Rule" id="MF_00270"/>
    </source>
</evidence>
<dbReference type="GO" id="GO:0006412">
    <property type="term" value="P:translation"/>
    <property type="evidence" value="ECO:0007669"/>
    <property type="project" value="UniProtKB-UniRule"/>
</dbReference>
<dbReference type="Pfam" id="PF01084">
    <property type="entry name" value="Ribosomal_S18"/>
    <property type="match status" value="1"/>
</dbReference>
<evidence type="ECO:0000256" key="2">
    <source>
        <dbReference type="ARBA" id="ARBA00022980"/>
    </source>
</evidence>
<keyword evidence="4" id="KW-0699">rRNA-binding</keyword>
<dbReference type="InterPro" id="IPR001648">
    <property type="entry name" value="Ribosomal_bS18"/>
</dbReference>
<proteinExistence type="inferred from homology"/>
<name>A0A2H0UYV9_9BACT</name>
<dbReference type="AlphaFoldDB" id="A0A2H0UYV9"/>
<evidence type="ECO:0000313" key="7">
    <source>
        <dbReference type="Proteomes" id="UP000228510"/>
    </source>
</evidence>
<dbReference type="PANTHER" id="PTHR13479">
    <property type="entry name" value="30S RIBOSOMAL PROTEIN S18"/>
    <property type="match status" value="1"/>
</dbReference>
<comment type="similarity">
    <text evidence="1 4 5">Belongs to the bacterial ribosomal protein bS18 family.</text>
</comment>
<evidence type="ECO:0000313" key="6">
    <source>
        <dbReference type="EMBL" id="PIR92021.1"/>
    </source>
</evidence>
<accession>A0A2H0UYV9</accession>
<evidence type="ECO:0000256" key="5">
    <source>
        <dbReference type="RuleBase" id="RU003910"/>
    </source>
</evidence>